<evidence type="ECO:0000259" key="1">
    <source>
        <dbReference type="SMART" id="SM00482"/>
    </source>
</evidence>
<reference evidence="2 3" key="1">
    <citation type="journal article" date="2017" name="Genome Biol. Evol.">
        <title>Comparative Genomic Analysis Identifies a Campylobacter Clade Deficient in Selenium Metabolism.</title>
        <authorList>
            <person name="Miller W.G."/>
            <person name="Yee E."/>
            <person name="Lopes B.S."/>
            <person name="Chapman M.H."/>
            <person name="Huynh S."/>
            <person name="Bono J.L."/>
            <person name="Parker C.T."/>
            <person name="Strachan N.J.C."/>
            <person name="Forbes K.J."/>
        </authorList>
    </citation>
    <scope>NUCLEOTIDE SEQUENCE [LARGE SCALE GENOMIC DNA]</scope>
    <source>
        <strain evidence="2 3">RM9261</strain>
    </source>
</reference>
<sequence length="253" mass="28833">MCTHSSPNITQLPKTREFRELLTVPDDKVLIDVDAGALELVTLGHYLGKFDNYEFAKIVDSGDKSNGTDIHTINQKRVGLATRDLAKTFIYSVVYGAGNTKIGDSLWTEGQEVKYTPKEYQEAKEAVDKRVIYLEGKKFFPIAKGTLTPYSEELILKTIFGTQVSIAFRDNTKGYRELCEWAISSVNNNYISALDGRKLYLRSAHKALNLYLQSAGAIYMKYLLCHIDNQLRDRYQYGKEFGYVANIHKNLWM</sequence>
<keyword evidence="3" id="KW-1185">Reference proteome</keyword>
<dbReference type="GeneID" id="93113702"/>
<dbReference type="InterPro" id="IPR001098">
    <property type="entry name" value="DNA-dir_DNA_pol_A_palm_dom"/>
</dbReference>
<dbReference type="SMART" id="SM00482">
    <property type="entry name" value="POLAc"/>
    <property type="match status" value="1"/>
</dbReference>
<protein>
    <submittedName>
        <fullName evidence="2">DNA polymerase</fullName>
    </submittedName>
</protein>
<dbReference type="SUPFAM" id="SSF56672">
    <property type="entry name" value="DNA/RNA polymerases"/>
    <property type="match status" value="1"/>
</dbReference>
<organism evidence="2 3">
    <name type="scientific">Campylobacter vicugnae</name>
    <dbReference type="NCBI Taxonomy" id="1660076"/>
    <lineage>
        <taxon>Bacteria</taxon>
        <taxon>Pseudomonadati</taxon>
        <taxon>Campylobacterota</taxon>
        <taxon>Epsilonproteobacteria</taxon>
        <taxon>Campylobacterales</taxon>
        <taxon>Campylobacteraceae</taxon>
        <taxon>Campylobacter</taxon>
    </lineage>
</organism>
<name>A0ABZ2EA21_9BACT</name>
<dbReference type="EMBL" id="CP144916">
    <property type="protein sequence ID" value="WWC42617.1"/>
    <property type="molecule type" value="Genomic_DNA"/>
</dbReference>
<feature type="domain" description="DNA-directed DNA polymerase family A palm" evidence="1">
    <location>
        <begin position="15"/>
        <end position="239"/>
    </location>
</feature>
<evidence type="ECO:0000313" key="2">
    <source>
        <dbReference type="EMBL" id="WWC42617.1"/>
    </source>
</evidence>
<accession>A0ABZ2EA21</accession>
<proteinExistence type="predicted"/>
<evidence type="ECO:0000313" key="3">
    <source>
        <dbReference type="Proteomes" id="UP001318120"/>
    </source>
</evidence>
<dbReference type="RefSeq" id="WP_086257327.1">
    <property type="nucleotide sequence ID" value="NZ_CP144916.1"/>
</dbReference>
<gene>
    <name evidence="2" type="ORF">CVIC9261_06295</name>
</gene>
<dbReference type="InterPro" id="IPR043502">
    <property type="entry name" value="DNA/RNA_pol_sf"/>
</dbReference>
<dbReference type="Proteomes" id="UP001318120">
    <property type="component" value="Chromosome"/>
</dbReference>
<dbReference type="Pfam" id="PF00476">
    <property type="entry name" value="DNA_pol_A"/>
    <property type="match status" value="1"/>
</dbReference>
<dbReference type="Gene3D" id="1.10.150.20">
    <property type="entry name" value="5' to 3' exonuclease, C-terminal subdomain"/>
    <property type="match status" value="1"/>
</dbReference>